<dbReference type="Pfam" id="PF02350">
    <property type="entry name" value="Epimerase_2"/>
    <property type="match status" value="1"/>
</dbReference>
<dbReference type="InterPro" id="IPR003331">
    <property type="entry name" value="UDP_GlcNAc_Epimerase_2_dom"/>
</dbReference>
<feature type="domain" description="UDP-N-acetylglucosamine 2-epimerase" evidence="2">
    <location>
        <begin position="31"/>
        <end position="357"/>
    </location>
</feature>
<dbReference type="EMBL" id="JNHM01000094">
    <property type="protein sequence ID" value="KDS47767.1"/>
    <property type="molecule type" value="Genomic_DNA"/>
</dbReference>
<proteinExistence type="inferred from homology"/>
<comment type="similarity">
    <text evidence="1">Belongs to the UDP-N-acetylglucosamine 2-epimerase family.</text>
</comment>
<dbReference type="PANTHER" id="PTHR43174:SF1">
    <property type="entry name" value="UDP-N-ACETYLGLUCOSAMINE 2-EPIMERASE"/>
    <property type="match status" value="1"/>
</dbReference>
<dbReference type="RefSeq" id="WP_008668957.1">
    <property type="nucleotide sequence ID" value="NZ_JNHM01000094.1"/>
</dbReference>
<dbReference type="PATRIC" id="fig|1339352.3.peg.3267"/>
<sequence length="362" mass="40249">MKVTIIAGARPNFMKIAPLMRAIKAAKAAGKNITARLVYTGSDEDKSLEPSLFTDLDMPRPDVYLHVDNTDFFQRMAGILVAFARELEQHPAQVVLVVDDLTPTMACSIVAKKKGIKVAHLVAGTRSFDMDMPKEVNSMITDGLSDYLFTAGMVANRNLNQTGTEQAHVHFVGNILIDTLRYNRTRLQRPVAFSIMGLKEKEYLLLTLNKHSLLNKDTTLKAIFRTILEKTDKPIVAPLHTYVKNKLSALGITSERLYILPPQPYLSFGYLVNHAWGIITDSGNVAEEATFLGIPCMTLSTYAEHPETVTIGTNRLVGESSEILADVLDILNKGEWQKGHLPERWDGHAAERIVQTLLGEHK</sequence>
<evidence type="ECO:0000313" key="4">
    <source>
        <dbReference type="Proteomes" id="UP000027661"/>
    </source>
</evidence>
<accession>A0A069S9D2</accession>
<keyword evidence="1" id="KW-0413">Isomerase</keyword>
<organism evidence="3 4">
    <name type="scientific">Phocaeicola vulgatus str. 3975 RP4</name>
    <dbReference type="NCBI Taxonomy" id="1339352"/>
    <lineage>
        <taxon>Bacteria</taxon>
        <taxon>Pseudomonadati</taxon>
        <taxon>Bacteroidota</taxon>
        <taxon>Bacteroidia</taxon>
        <taxon>Bacteroidales</taxon>
        <taxon>Bacteroidaceae</taxon>
        <taxon>Phocaeicola</taxon>
    </lineage>
</organism>
<dbReference type="AlphaFoldDB" id="A0A069S9D2"/>
<reference evidence="3 4" key="1">
    <citation type="submission" date="2014-04" db="EMBL/GenBank/DDBJ databases">
        <authorList>
            <person name="Sears C."/>
            <person name="Carroll K."/>
            <person name="Sack B.R."/>
            <person name="Qadri F."/>
            <person name="Myers L.L."/>
            <person name="Chung G.-T."/>
            <person name="Escheverria P."/>
            <person name="Fraser C.M."/>
            <person name="Sadzewicz L."/>
            <person name="Shefchek K.A."/>
            <person name="Tallon L."/>
            <person name="Das S.P."/>
            <person name="Daugherty S."/>
            <person name="Mongodin E.F."/>
        </authorList>
    </citation>
    <scope>NUCLEOTIDE SEQUENCE [LARGE SCALE GENOMIC DNA]</scope>
    <source>
        <strain evidence="3 4">3975 RP4</strain>
    </source>
</reference>
<protein>
    <submittedName>
        <fullName evidence="3">UDP-N-acetylglucosamine 2-epimerase family protein</fullName>
    </submittedName>
</protein>
<dbReference type="SUPFAM" id="SSF53756">
    <property type="entry name" value="UDP-Glycosyltransferase/glycogen phosphorylase"/>
    <property type="match status" value="1"/>
</dbReference>
<dbReference type="InterPro" id="IPR029767">
    <property type="entry name" value="WecB-like"/>
</dbReference>
<dbReference type="GO" id="GO:0016853">
    <property type="term" value="F:isomerase activity"/>
    <property type="evidence" value="ECO:0007669"/>
    <property type="project" value="UniProtKB-KW"/>
</dbReference>
<evidence type="ECO:0000259" key="2">
    <source>
        <dbReference type="Pfam" id="PF02350"/>
    </source>
</evidence>
<comment type="caution">
    <text evidence="3">The sequence shown here is derived from an EMBL/GenBank/DDBJ whole genome shotgun (WGS) entry which is preliminary data.</text>
</comment>
<dbReference type="Proteomes" id="UP000027661">
    <property type="component" value="Unassembled WGS sequence"/>
</dbReference>
<evidence type="ECO:0000313" key="3">
    <source>
        <dbReference type="EMBL" id="KDS47767.1"/>
    </source>
</evidence>
<dbReference type="CDD" id="cd03786">
    <property type="entry name" value="GTB_UDP-GlcNAc_2-Epimerase"/>
    <property type="match status" value="1"/>
</dbReference>
<evidence type="ECO:0000256" key="1">
    <source>
        <dbReference type="RuleBase" id="RU003513"/>
    </source>
</evidence>
<dbReference type="Gene3D" id="3.40.50.2000">
    <property type="entry name" value="Glycogen Phosphorylase B"/>
    <property type="match status" value="2"/>
</dbReference>
<dbReference type="PANTHER" id="PTHR43174">
    <property type="entry name" value="UDP-N-ACETYLGLUCOSAMINE 2-EPIMERASE"/>
    <property type="match status" value="1"/>
</dbReference>
<name>A0A069S9D2_PHOVU</name>
<gene>
    <name evidence="3" type="ORF">M099_3447</name>
</gene>